<keyword evidence="3" id="KW-1185">Reference proteome</keyword>
<dbReference type="VEuPathDB" id="TrichDB:TRFO_09038"/>
<dbReference type="Pfam" id="PF00406">
    <property type="entry name" value="ADK"/>
    <property type="match status" value="1"/>
</dbReference>
<name>A0A1J4JHH8_9EUKA</name>
<dbReference type="EMBL" id="MLAK01001071">
    <property type="protein sequence ID" value="OHS98177.1"/>
    <property type="molecule type" value="Genomic_DNA"/>
</dbReference>
<comment type="caution">
    <text evidence="2">The sequence shown here is derived from an EMBL/GenBank/DDBJ whole genome shotgun (WGS) entry which is preliminary data.</text>
</comment>
<accession>A0A1J4JHH8</accession>
<feature type="compositionally biased region" description="Polar residues" evidence="1">
    <location>
        <begin position="47"/>
        <end position="72"/>
    </location>
</feature>
<reference evidence="2" key="1">
    <citation type="submission" date="2016-10" db="EMBL/GenBank/DDBJ databases">
        <authorList>
            <person name="Benchimol M."/>
            <person name="Almeida L.G."/>
            <person name="Vasconcelos A.T."/>
            <person name="Perreira-Neves A."/>
            <person name="Rosa I.A."/>
            <person name="Tasca T."/>
            <person name="Bogo M.R."/>
            <person name="de Souza W."/>
        </authorList>
    </citation>
    <scope>NUCLEOTIDE SEQUENCE [LARGE SCALE GENOMIC DNA]</scope>
    <source>
        <strain evidence="2">K</strain>
    </source>
</reference>
<feature type="region of interest" description="Disordered" evidence="1">
    <location>
        <begin position="1"/>
        <end position="84"/>
    </location>
</feature>
<evidence type="ECO:0000256" key="1">
    <source>
        <dbReference type="SAM" id="MobiDB-lite"/>
    </source>
</evidence>
<dbReference type="InterPro" id="IPR052634">
    <property type="entry name" value="Sperm_flagellar-bone_growth"/>
</dbReference>
<dbReference type="AlphaFoldDB" id="A0A1J4JHH8"/>
<dbReference type="InterPro" id="IPR027417">
    <property type="entry name" value="P-loop_NTPase"/>
</dbReference>
<dbReference type="OrthoDB" id="439792at2759"/>
<protein>
    <submittedName>
        <fullName evidence="2">Uncharacterized protein</fullName>
    </submittedName>
</protein>
<feature type="compositionally biased region" description="Basic residues" evidence="1">
    <location>
        <begin position="22"/>
        <end position="33"/>
    </location>
</feature>
<gene>
    <name evidence="2" type="ORF">TRFO_09038</name>
</gene>
<dbReference type="Proteomes" id="UP000179807">
    <property type="component" value="Unassembled WGS sequence"/>
</dbReference>
<proteinExistence type="predicted"/>
<sequence length="986" mass="113673">MPPRGGKIARIKKPSIQTRDVKSRRGRIMKRSGGKHENDNYEEDNYSNGSSSQYHSAQLSRDNSSIRQSRSNLQRKDSWLDKLPPVIKPDEELHQKLSKERREYEKQKHQDFCRNELYAMLNIAMKEIDMPIEKREKYHSRAKVDFYQELLHDGPDDISVNKSFRSMTPASSRKVEQVEVGIKQLLDSNLVSIEEAFKDLSQKALKNDINFDPNPELDKTLMKINEGMQAYINQNDPTSLIEFPFLICVIGPPCSGKTTICQFITKYFDVNLITVDSSLLSDENQNSTDENSFQSIISSTDDKVIISSIINEIAELPPNKGVLIQGFPETKAQLTSLEKSLQTSAKKRGDPRFALISGLIRTNLSQEEAISQSSGRLIDKSTGIIFHSTFNPPNNPPNAKVIYDPEPNPPPSDFANNYPKLIPQLNTIENIVKKTGQTISIGLCESIGQLNLKIESFLKIIYKTKNLDVPFESFVVFETQEQFQYAKFCYDVFNKWNKELIPIFGKELGELYIRVDAAKDKIEYLTKVTQDSFLLTISRPDDRKEIADEFQRKNDLQNKSDFYHMIWQKSIEVRNSNYKLAEKLLKNSSIKTLKNYFEKNEEIIFSALLRRYFLVEWFSTTFSPLINGNDANVSLEIPEPYIPEFDPSNLKQLCTIFGLKQIVQRNISKSSLSLVNPNSNTTNSQNNLSTSFAYLQTPVRVPQVSMTPSKEDTKISLVDMRFIRKPLFSSKIKFDHAQSNNITPRDSPVKMTKTKKVPTKEENILNFLDYVCHETKSKVMKPEVEFMKKIFVYFSDLKKMINLEIDESLRALRVDLFEMIHKKCSREMEKFSQQFRLFKKGNEITGSLFNFDTSQLDQDCLEIFEKLDGKLPREDEQINIPLEKIKQFYKYYFPKGGFESLNNILQVLKELNFDTHELYLIEAYIKMYTLPDYIDVLPFIQSLAPDDVLIEEVRPKTPMSVSSLDSNGENRIHASENSLLVCDSMI</sequence>
<dbReference type="SUPFAM" id="SSF52540">
    <property type="entry name" value="P-loop containing nucleoside triphosphate hydrolases"/>
    <property type="match status" value="1"/>
</dbReference>
<dbReference type="GeneID" id="94829351"/>
<dbReference type="PANTHER" id="PTHR14919:SF0">
    <property type="entry name" value="SPERM FLAGELLAR PROTEIN 2"/>
    <property type="match status" value="1"/>
</dbReference>
<evidence type="ECO:0000313" key="3">
    <source>
        <dbReference type="Proteomes" id="UP000179807"/>
    </source>
</evidence>
<dbReference type="Gene3D" id="3.40.50.300">
    <property type="entry name" value="P-loop containing nucleotide triphosphate hydrolases"/>
    <property type="match status" value="1"/>
</dbReference>
<dbReference type="PANTHER" id="PTHR14919">
    <property type="entry name" value="KPL2-RELATED"/>
    <property type="match status" value="1"/>
</dbReference>
<evidence type="ECO:0000313" key="2">
    <source>
        <dbReference type="EMBL" id="OHS98177.1"/>
    </source>
</evidence>
<dbReference type="RefSeq" id="XP_068351314.1">
    <property type="nucleotide sequence ID" value="XM_068494647.1"/>
</dbReference>
<organism evidence="2 3">
    <name type="scientific">Tritrichomonas foetus</name>
    <dbReference type="NCBI Taxonomy" id="1144522"/>
    <lineage>
        <taxon>Eukaryota</taxon>
        <taxon>Metamonada</taxon>
        <taxon>Parabasalia</taxon>
        <taxon>Tritrichomonadida</taxon>
        <taxon>Tritrichomonadidae</taxon>
        <taxon>Tritrichomonas</taxon>
    </lineage>
</organism>